<organism evidence="1 2">
    <name type="scientific">Gossypium aridum</name>
    <name type="common">American cotton</name>
    <name type="synonym">Erioxylum aridum</name>
    <dbReference type="NCBI Taxonomy" id="34290"/>
    <lineage>
        <taxon>Eukaryota</taxon>
        <taxon>Viridiplantae</taxon>
        <taxon>Streptophyta</taxon>
        <taxon>Embryophyta</taxon>
        <taxon>Tracheophyta</taxon>
        <taxon>Spermatophyta</taxon>
        <taxon>Magnoliopsida</taxon>
        <taxon>eudicotyledons</taxon>
        <taxon>Gunneridae</taxon>
        <taxon>Pentapetalae</taxon>
        <taxon>rosids</taxon>
        <taxon>malvids</taxon>
        <taxon>Malvales</taxon>
        <taxon>Malvaceae</taxon>
        <taxon>Malvoideae</taxon>
        <taxon>Gossypium</taxon>
    </lineage>
</organism>
<evidence type="ECO:0000313" key="2">
    <source>
        <dbReference type="Proteomes" id="UP000593577"/>
    </source>
</evidence>
<proteinExistence type="predicted"/>
<accession>A0A7J8Y7F1</accession>
<sequence>MIQTSMMMLTFLLQNIGTSSL</sequence>
<gene>
    <name evidence="1" type="ORF">Goari_005162</name>
</gene>
<dbReference type="AlphaFoldDB" id="A0A7J8Y7F1"/>
<reference evidence="1 2" key="1">
    <citation type="journal article" date="2019" name="Genome Biol. Evol.">
        <title>Insights into the evolution of the New World diploid cottons (Gossypium, subgenus Houzingenia) based on genome sequencing.</title>
        <authorList>
            <person name="Grover C.E."/>
            <person name="Arick M.A. 2nd"/>
            <person name="Thrash A."/>
            <person name="Conover J.L."/>
            <person name="Sanders W.S."/>
            <person name="Peterson D.G."/>
            <person name="Frelichowski J.E."/>
            <person name="Scheffler J.A."/>
            <person name="Scheffler B.E."/>
            <person name="Wendel J.F."/>
        </authorList>
    </citation>
    <scope>NUCLEOTIDE SEQUENCE [LARGE SCALE GENOMIC DNA]</scope>
    <source>
        <strain evidence="1">185</strain>
        <tissue evidence="1">Leaf</tissue>
    </source>
</reference>
<comment type="caution">
    <text evidence="1">The sequence shown here is derived from an EMBL/GenBank/DDBJ whole genome shotgun (WGS) entry which is preliminary data.</text>
</comment>
<dbReference type="EMBL" id="JABFAA010000010">
    <property type="protein sequence ID" value="MBA0694899.1"/>
    <property type="molecule type" value="Genomic_DNA"/>
</dbReference>
<keyword evidence="2" id="KW-1185">Reference proteome</keyword>
<protein>
    <submittedName>
        <fullName evidence="1">Uncharacterized protein</fullName>
    </submittedName>
</protein>
<evidence type="ECO:0000313" key="1">
    <source>
        <dbReference type="EMBL" id="MBA0694899.1"/>
    </source>
</evidence>
<name>A0A7J8Y7F1_GOSAI</name>
<dbReference type="Proteomes" id="UP000593577">
    <property type="component" value="Unassembled WGS sequence"/>
</dbReference>